<gene>
    <name evidence="2" type="ORF">FNU76_15875</name>
</gene>
<keyword evidence="3" id="KW-1185">Reference proteome</keyword>
<sequence>MNDLHALTEWCDALLAKLEPAQHRQLARQLALELRRANAQRIAQQVTPDGESFTPRKASNSRDQRGKLRRPMFAKLRTARFLKAQATADAATVGFAGRVGRIARVHQLGLRDQVQPSGIEHLYPTRPIIGISNSDFERIHCIISSWAWP</sequence>
<dbReference type="NCBIfam" id="TIGR01635">
    <property type="entry name" value="tail_comp_S"/>
    <property type="match status" value="1"/>
</dbReference>
<name>A0A516SHS4_9NEIS</name>
<accession>A0A516SHS4</accession>
<dbReference type="Proteomes" id="UP000317550">
    <property type="component" value="Chromosome"/>
</dbReference>
<dbReference type="Pfam" id="PF05069">
    <property type="entry name" value="Phage_tail_S"/>
    <property type="match status" value="1"/>
</dbReference>
<reference evidence="3" key="1">
    <citation type="submission" date="2019-07" db="EMBL/GenBank/DDBJ databases">
        <title>Chitinimonas sp. nov., isolated from Ny-Alesund, arctica soil.</title>
        <authorList>
            <person name="Xu Q."/>
            <person name="Peng F."/>
        </authorList>
    </citation>
    <scope>NUCLEOTIDE SEQUENCE [LARGE SCALE GENOMIC DNA]</scope>
    <source>
        <strain evidence="3">R3-44</strain>
    </source>
</reference>
<dbReference type="AlphaFoldDB" id="A0A516SHS4"/>
<evidence type="ECO:0000313" key="2">
    <source>
        <dbReference type="EMBL" id="QDQ27709.1"/>
    </source>
</evidence>
<dbReference type="OrthoDB" id="6402405at2"/>
<dbReference type="InterPro" id="IPR006522">
    <property type="entry name" value="Phage_virion_morphogenesis"/>
</dbReference>
<dbReference type="EMBL" id="CP041730">
    <property type="protein sequence ID" value="QDQ27709.1"/>
    <property type="molecule type" value="Genomic_DNA"/>
</dbReference>
<organism evidence="2 3">
    <name type="scientific">Chitinimonas arctica</name>
    <dbReference type="NCBI Taxonomy" id="2594795"/>
    <lineage>
        <taxon>Bacteria</taxon>
        <taxon>Pseudomonadati</taxon>
        <taxon>Pseudomonadota</taxon>
        <taxon>Betaproteobacteria</taxon>
        <taxon>Neisseriales</taxon>
        <taxon>Chitinibacteraceae</taxon>
        <taxon>Chitinimonas</taxon>
    </lineage>
</organism>
<dbReference type="RefSeq" id="WP_144279097.1">
    <property type="nucleotide sequence ID" value="NZ_CP041730.1"/>
</dbReference>
<evidence type="ECO:0000256" key="1">
    <source>
        <dbReference type="SAM" id="MobiDB-lite"/>
    </source>
</evidence>
<proteinExistence type="predicted"/>
<dbReference type="KEGG" id="cari:FNU76_15875"/>
<evidence type="ECO:0000313" key="3">
    <source>
        <dbReference type="Proteomes" id="UP000317550"/>
    </source>
</evidence>
<feature type="region of interest" description="Disordered" evidence="1">
    <location>
        <begin position="43"/>
        <end position="69"/>
    </location>
</feature>
<protein>
    <submittedName>
        <fullName evidence="2">Phage virion morphogenesis protein</fullName>
    </submittedName>
</protein>